<dbReference type="PANTHER" id="PTHR43731">
    <property type="entry name" value="RHOMBOID PROTEASE"/>
    <property type="match status" value="1"/>
</dbReference>
<evidence type="ECO:0000313" key="18">
    <source>
        <dbReference type="Proteomes" id="UP000188354"/>
    </source>
</evidence>
<gene>
    <name evidence="17" type="ORF">TanjilG_14907</name>
</gene>
<evidence type="ECO:0000256" key="9">
    <source>
        <dbReference type="ARBA" id="ARBA00022786"/>
    </source>
</evidence>
<evidence type="ECO:0000313" key="17">
    <source>
        <dbReference type="EMBL" id="OIV96230.1"/>
    </source>
</evidence>
<dbReference type="SUPFAM" id="SSF144091">
    <property type="entry name" value="Rhomboid-like"/>
    <property type="match status" value="1"/>
</dbReference>
<dbReference type="EC" id="2.3.2.27" evidence="4"/>
<dbReference type="OMA" id="THSENEY"/>
<keyword evidence="12 15" id="KW-0472">Membrane</keyword>
<dbReference type="Gene3D" id="1.20.1540.10">
    <property type="entry name" value="Rhomboid-like"/>
    <property type="match status" value="1"/>
</dbReference>
<evidence type="ECO:0000256" key="11">
    <source>
        <dbReference type="ARBA" id="ARBA00022989"/>
    </source>
</evidence>
<keyword evidence="11 15" id="KW-1133">Transmembrane helix</keyword>
<evidence type="ECO:0000256" key="4">
    <source>
        <dbReference type="ARBA" id="ARBA00012483"/>
    </source>
</evidence>
<name>A0A1J7G786_LUPAN</name>
<dbReference type="CDD" id="cd16667">
    <property type="entry name" value="RING-H2_RNF126-like"/>
    <property type="match status" value="1"/>
</dbReference>
<dbReference type="FunFam" id="3.30.40.10:FF:000022">
    <property type="entry name" value="E3 ubiquitin-protein ligase RING1-like"/>
    <property type="match status" value="1"/>
</dbReference>
<dbReference type="InterPro" id="IPR050925">
    <property type="entry name" value="Rhomboid_protease_S54"/>
</dbReference>
<feature type="region of interest" description="Disordered" evidence="14">
    <location>
        <begin position="95"/>
        <end position="119"/>
    </location>
</feature>
<evidence type="ECO:0000256" key="10">
    <source>
        <dbReference type="ARBA" id="ARBA00022833"/>
    </source>
</evidence>
<dbReference type="Gene3D" id="3.30.40.10">
    <property type="entry name" value="Zinc/RING finger domain, C3HC4 (zinc finger)"/>
    <property type="match status" value="1"/>
</dbReference>
<feature type="compositionally biased region" description="Low complexity" evidence="14">
    <location>
        <begin position="95"/>
        <end position="106"/>
    </location>
</feature>
<organism evidence="17 18">
    <name type="scientific">Lupinus angustifolius</name>
    <name type="common">Narrow-leaved blue lupine</name>
    <dbReference type="NCBI Taxonomy" id="3871"/>
    <lineage>
        <taxon>Eukaryota</taxon>
        <taxon>Viridiplantae</taxon>
        <taxon>Streptophyta</taxon>
        <taxon>Embryophyta</taxon>
        <taxon>Tracheophyta</taxon>
        <taxon>Spermatophyta</taxon>
        <taxon>Magnoliopsida</taxon>
        <taxon>eudicotyledons</taxon>
        <taxon>Gunneridae</taxon>
        <taxon>Pentapetalae</taxon>
        <taxon>rosids</taxon>
        <taxon>fabids</taxon>
        <taxon>Fabales</taxon>
        <taxon>Fabaceae</taxon>
        <taxon>Papilionoideae</taxon>
        <taxon>50 kb inversion clade</taxon>
        <taxon>genistoids sensu lato</taxon>
        <taxon>core genistoids</taxon>
        <taxon>Genisteae</taxon>
        <taxon>Lupinus</taxon>
    </lineage>
</organism>
<dbReference type="GO" id="GO:0031969">
    <property type="term" value="C:chloroplast membrane"/>
    <property type="evidence" value="ECO:0007669"/>
    <property type="project" value="TreeGrafter"/>
</dbReference>
<dbReference type="EMBL" id="CM007376">
    <property type="protein sequence ID" value="OIV96230.1"/>
    <property type="molecule type" value="Genomic_DNA"/>
</dbReference>
<evidence type="ECO:0000256" key="15">
    <source>
        <dbReference type="SAM" id="Phobius"/>
    </source>
</evidence>
<feature type="transmembrane region" description="Helical" evidence="15">
    <location>
        <begin position="513"/>
        <end position="531"/>
    </location>
</feature>
<evidence type="ECO:0000256" key="12">
    <source>
        <dbReference type="ARBA" id="ARBA00023136"/>
    </source>
</evidence>
<evidence type="ECO:0000259" key="16">
    <source>
        <dbReference type="PROSITE" id="PS50089"/>
    </source>
</evidence>
<evidence type="ECO:0000256" key="14">
    <source>
        <dbReference type="SAM" id="MobiDB-lite"/>
    </source>
</evidence>
<evidence type="ECO:0000256" key="3">
    <source>
        <dbReference type="ARBA" id="ARBA00009045"/>
    </source>
</evidence>
<dbReference type="PROSITE" id="PS50089">
    <property type="entry name" value="ZF_RING_2"/>
    <property type="match status" value="1"/>
</dbReference>
<dbReference type="InterPro" id="IPR022764">
    <property type="entry name" value="Peptidase_S54_rhomboid_dom"/>
</dbReference>
<dbReference type="InterPro" id="IPR001841">
    <property type="entry name" value="Znf_RING"/>
</dbReference>
<protein>
    <recommendedName>
        <fullName evidence="4">RING-type E3 ubiquitin transferase</fullName>
        <ecNumber evidence="4">2.3.2.27</ecNumber>
    </recommendedName>
</protein>
<dbReference type="SUPFAM" id="SSF57850">
    <property type="entry name" value="RING/U-box"/>
    <property type="match status" value="1"/>
</dbReference>
<evidence type="ECO:0000256" key="5">
    <source>
        <dbReference type="ARBA" id="ARBA00022679"/>
    </source>
</evidence>
<comment type="catalytic activity">
    <reaction evidence="1">
        <text>S-ubiquitinyl-[E2 ubiquitin-conjugating enzyme]-L-cysteine + [acceptor protein]-L-lysine = [E2 ubiquitin-conjugating enzyme]-L-cysteine + N(6)-ubiquitinyl-[acceptor protein]-L-lysine.</text>
        <dbReference type="EC" id="2.3.2.27"/>
    </reaction>
</comment>
<comment type="similarity">
    <text evidence="3">Belongs to the peptidase S54 family.</text>
</comment>
<dbReference type="InterPro" id="IPR013083">
    <property type="entry name" value="Znf_RING/FYVE/PHD"/>
</dbReference>
<comment type="subcellular location">
    <subcellularLocation>
        <location evidence="2">Membrane</location>
        <topology evidence="2">Multi-pass membrane protein</topology>
    </subcellularLocation>
</comment>
<dbReference type="FunFam" id="1.20.1540.10:FF:000015">
    <property type="entry name" value="RHOMBOID-like protein 10 chloroplastic"/>
    <property type="match status" value="1"/>
</dbReference>
<keyword evidence="8 13" id="KW-0863">Zinc-finger</keyword>
<feature type="transmembrane region" description="Helical" evidence="15">
    <location>
        <begin position="543"/>
        <end position="561"/>
    </location>
</feature>
<dbReference type="GO" id="GO:0061630">
    <property type="term" value="F:ubiquitin protein ligase activity"/>
    <property type="evidence" value="ECO:0007669"/>
    <property type="project" value="UniProtKB-EC"/>
</dbReference>
<feature type="transmembrane region" description="Helical" evidence="15">
    <location>
        <begin position="567"/>
        <end position="587"/>
    </location>
</feature>
<accession>A0A1J7G786</accession>
<keyword evidence="6 15" id="KW-0812">Transmembrane</keyword>
<dbReference type="Pfam" id="PF01694">
    <property type="entry name" value="Rhomboid"/>
    <property type="match status" value="1"/>
</dbReference>
<dbReference type="Pfam" id="PF13639">
    <property type="entry name" value="zf-RING_2"/>
    <property type="match status" value="1"/>
</dbReference>
<dbReference type="GO" id="GO:0004252">
    <property type="term" value="F:serine-type endopeptidase activity"/>
    <property type="evidence" value="ECO:0007669"/>
    <property type="project" value="InterPro"/>
</dbReference>
<dbReference type="PANTHER" id="PTHR43731:SF26">
    <property type="entry name" value="RHOMBOID-LIKE PROTEIN 10, CHLOROPLASTIC"/>
    <property type="match status" value="1"/>
</dbReference>
<dbReference type="SMART" id="SM00184">
    <property type="entry name" value="RING"/>
    <property type="match status" value="1"/>
</dbReference>
<keyword evidence="9" id="KW-0833">Ubl conjugation pathway</keyword>
<evidence type="ECO:0000256" key="7">
    <source>
        <dbReference type="ARBA" id="ARBA00022723"/>
    </source>
</evidence>
<dbReference type="InterPro" id="IPR035952">
    <property type="entry name" value="Rhomboid-like_sf"/>
</dbReference>
<sequence>MSLTNPRPGVIVNGVRRMRRFHYFWCLNCQRTVRIPFTNPNGSLCPYCFHYLRYELDISRPRLLINNHNNNNMPATQLMNDLSLILDPSLRRQHNNNNNNHFNTTTQWDTESDEDGSNNPQAWITLRFVRPTRPPRQLLPPQANNNNNNPFENNTLLDDGFIDQTMVVNSRPGPPPTASSAIAALPIVKVTQSHLASDPNCPICKDEFEVGVEVRELPCKHFYHSDCILPWLQIHNTCPVCRYELQAVPNADYHTHSENEYAFGFGFGLEDVASSFNWIWNQLASFRPIRAVLGWTQRHYAHGAQGGKRMDVPQVLLSPVCKAGHDSLHLIATSFHHSYLLRHRVGIILPRQLKDKWCQGSIQLKGFNFLQLSNDAFSFFSGGGHGDHFRKAGMSNSNSNMSRKNSFSGRKWTNILLAANVLFYIAQLASQGKVLLWGAKINSLIDKGQLWRLATSSFLHANIGHLMVNCYSLNSVGPTVESFSGPLRYLAVYFASAIASSAMSYRFSRLPAVGASGAIFGLVGSVAVFVLRHKDIVGGGKEDLLHIARVIALNMVLGLLSNGIDNWGHLGGLIGGVAASWLIGPAWKYESTTRDGRRVFSDSAPMYNLFRITRVPKQWK</sequence>
<evidence type="ECO:0000256" key="13">
    <source>
        <dbReference type="PROSITE-ProRule" id="PRU00175"/>
    </source>
</evidence>
<reference evidence="17 18" key="1">
    <citation type="journal article" date="2017" name="Plant Biotechnol. J.">
        <title>A comprehensive draft genome sequence for lupin (Lupinus angustifolius), an emerging health food: insights into plant-microbe interactions and legume evolution.</title>
        <authorList>
            <person name="Hane J.K."/>
            <person name="Ming Y."/>
            <person name="Kamphuis L.G."/>
            <person name="Nelson M.N."/>
            <person name="Garg G."/>
            <person name="Atkins C.A."/>
            <person name="Bayer P.E."/>
            <person name="Bravo A."/>
            <person name="Bringans S."/>
            <person name="Cannon S."/>
            <person name="Edwards D."/>
            <person name="Foley R."/>
            <person name="Gao L.L."/>
            <person name="Harrison M.J."/>
            <person name="Huang W."/>
            <person name="Hurgobin B."/>
            <person name="Li S."/>
            <person name="Liu C.W."/>
            <person name="McGrath A."/>
            <person name="Morahan G."/>
            <person name="Murray J."/>
            <person name="Weller J."/>
            <person name="Jian J."/>
            <person name="Singh K.B."/>
        </authorList>
    </citation>
    <scope>NUCLEOTIDE SEQUENCE [LARGE SCALE GENOMIC DNA]</scope>
    <source>
        <strain evidence="18">cv. Tanjil</strain>
        <tissue evidence="17">Whole plant</tissue>
    </source>
</reference>
<dbReference type="GO" id="GO:0008270">
    <property type="term" value="F:zinc ion binding"/>
    <property type="evidence" value="ECO:0007669"/>
    <property type="project" value="UniProtKB-KW"/>
</dbReference>
<keyword evidence="7" id="KW-0479">Metal-binding</keyword>
<dbReference type="Proteomes" id="UP000188354">
    <property type="component" value="Chromosome LG16"/>
</dbReference>
<dbReference type="AlphaFoldDB" id="A0A1J7G786"/>
<dbReference type="STRING" id="3871.A0A1J7G786"/>
<evidence type="ECO:0000256" key="2">
    <source>
        <dbReference type="ARBA" id="ARBA00004141"/>
    </source>
</evidence>
<evidence type="ECO:0000256" key="1">
    <source>
        <dbReference type="ARBA" id="ARBA00000900"/>
    </source>
</evidence>
<evidence type="ECO:0000256" key="6">
    <source>
        <dbReference type="ARBA" id="ARBA00022692"/>
    </source>
</evidence>
<evidence type="ECO:0000256" key="8">
    <source>
        <dbReference type="ARBA" id="ARBA00022771"/>
    </source>
</evidence>
<keyword evidence="5" id="KW-0808">Transferase</keyword>
<keyword evidence="18" id="KW-1185">Reference proteome</keyword>
<proteinExistence type="inferred from homology"/>
<feature type="domain" description="RING-type" evidence="16">
    <location>
        <begin position="201"/>
        <end position="242"/>
    </location>
</feature>
<keyword evidence="10" id="KW-0862">Zinc</keyword>
<dbReference type="Gramene" id="OIV96230">
    <property type="protein sequence ID" value="OIV96230"/>
    <property type="gene ID" value="TanjilG_14907"/>
</dbReference>